<feature type="signal peptide" evidence="1">
    <location>
        <begin position="1"/>
        <end position="23"/>
    </location>
</feature>
<keyword evidence="3" id="KW-1185">Reference proteome</keyword>
<feature type="chain" id="PRO_5002309741" description="Transporter" evidence="1">
    <location>
        <begin position="24"/>
        <end position="289"/>
    </location>
</feature>
<sequence length="289" mass="30415">MAPRRLGPIVLAALLGSLGAAHADDTISVNDAGILDMLETYAAEARATQPAWSSPLVTTSALLEDRARFDVAFQQAGNGSSTTVYDGGKGVDVIISPTQEIQIANAPFLVRSGPDGRGTVDGFADVPLLRFKQRLASGPDYILAAWLQAVFPTGGRFGTGVVTLLPTIGFGRSYGPAIVQGTVGASIPTGHESTLGTQVLGNLAFQLRVAGMFWPQLEVSSTYSADGRRGGLTQTFLTPGIIVGRFALAPHFQPTVGIGYQTAVTPNYRAVPLTPLYNHAWIVTTRVSF</sequence>
<organism evidence="2 3">
    <name type="scientific">Acidisphaera rubrifaciens HS-AP3</name>
    <dbReference type="NCBI Taxonomy" id="1231350"/>
    <lineage>
        <taxon>Bacteria</taxon>
        <taxon>Pseudomonadati</taxon>
        <taxon>Pseudomonadota</taxon>
        <taxon>Alphaproteobacteria</taxon>
        <taxon>Acetobacterales</taxon>
        <taxon>Acetobacteraceae</taxon>
        <taxon>Acidisphaera</taxon>
    </lineage>
</organism>
<evidence type="ECO:0008006" key="4">
    <source>
        <dbReference type="Google" id="ProtNLM"/>
    </source>
</evidence>
<name>A0A0D6P5V9_9PROT</name>
<evidence type="ECO:0000313" key="3">
    <source>
        <dbReference type="Proteomes" id="UP000032680"/>
    </source>
</evidence>
<dbReference type="AlphaFoldDB" id="A0A0D6P5V9"/>
<dbReference type="RefSeq" id="WP_048860589.1">
    <property type="nucleotide sequence ID" value="NZ_BANB01000150.1"/>
</dbReference>
<dbReference type="EMBL" id="BANB01000150">
    <property type="protein sequence ID" value="GAN76716.1"/>
    <property type="molecule type" value="Genomic_DNA"/>
</dbReference>
<proteinExistence type="predicted"/>
<dbReference type="Proteomes" id="UP000032680">
    <property type="component" value="Unassembled WGS sequence"/>
</dbReference>
<gene>
    <name evidence="2" type="ORF">Asru_0150_03</name>
</gene>
<evidence type="ECO:0000313" key="2">
    <source>
        <dbReference type="EMBL" id="GAN76716.1"/>
    </source>
</evidence>
<reference evidence="2 3" key="1">
    <citation type="submission" date="2012-11" db="EMBL/GenBank/DDBJ databases">
        <title>Whole genome sequence of Acidisphaera rubrifaciens HS-AP3.</title>
        <authorList>
            <person name="Azuma Y."/>
            <person name="Higashiura N."/>
            <person name="Hirakawa H."/>
            <person name="Matsushita K."/>
        </authorList>
    </citation>
    <scope>NUCLEOTIDE SEQUENCE [LARGE SCALE GENOMIC DNA]</scope>
    <source>
        <strain evidence="2 3">HS-AP3</strain>
    </source>
</reference>
<keyword evidence="1" id="KW-0732">Signal</keyword>
<protein>
    <recommendedName>
        <fullName evidence="4">Transporter</fullName>
    </recommendedName>
</protein>
<comment type="caution">
    <text evidence="2">The sequence shown here is derived from an EMBL/GenBank/DDBJ whole genome shotgun (WGS) entry which is preliminary data.</text>
</comment>
<accession>A0A0D6P5V9</accession>
<evidence type="ECO:0000256" key="1">
    <source>
        <dbReference type="SAM" id="SignalP"/>
    </source>
</evidence>
<dbReference type="OrthoDB" id="7261515at2"/>